<reference evidence="2" key="1">
    <citation type="submission" date="2017-04" db="EMBL/GenBank/DDBJ databases">
        <title>Population genomics of picophytoplankton unveils novel chromosome hypervariability.</title>
        <authorList>
            <consortium name="DOE Joint Genome Institute"/>
            <person name="Blanc-Mathieu R."/>
            <person name="Krasovec M."/>
            <person name="Hebrard M."/>
            <person name="Yau S."/>
            <person name="Desgranges E."/>
            <person name="Martin J."/>
            <person name="Schackwitz W."/>
            <person name="Kuo A."/>
            <person name="Salin G."/>
            <person name="Donnadieu C."/>
            <person name="Desdevises Y."/>
            <person name="Sanchez-Ferandin S."/>
            <person name="Moreau H."/>
            <person name="Rivals E."/>
            <person name="Grigoriev I.V."/>
            <person name="Grimsley N."/>
            <person name="Eyre-Walker A."/>
            <person name="Piganeau G."/>
        </authorList>
    </citation>
    <scope>NUCLEOTIDE SEQUENCE [LARGE SCALE GENOMIC DNA]</scope>
    <source>
        <strain evidence="2">RCC 1115</strain>
    </source>
</reference>
<evidence type="ECO:0000313" key="2">
    <source>
        <dbReference type="EMBL" id="OUS41697.1"/>
    </source>
</evidence>
<protein>
    <submittedName>
        <fullName evidence="2">Uncharacterized protein</fullName>
    </submittedName>
</protein>
<gene>
    <name evidence="2" type="ORF">BE221DRAFT_64979</name>
</gene>
<accession>A0A1Y5HZ36</accession>
<feature type="region of interest" description="Disordered" evidence="1">
    <location>
        <begin position="1"/>
        <end position="43"/>
    </location>
</feature>
<dbReference type="Proteomes" id="UP000195557">
    <property type="component" value="Unassembled WGS sequence"/>
</dbReference>
<dbReference type="AlphaFoldDB" id="A0A1Y5HZ36"/>
<sequence length="98" mass="10294">MVSTSVSGRDATSVRTRASLLGRPIGRGASSFPRGHPRAVDRDDITSSSAFSVSGIASVTRAFVDTESMKTLSSDVASGTIALARSRIPPRPLDWLGF</sequence>
<dbReference type="EMBL" id="KZ155840">
    <property type="protein sequence ID" value="OUS41697.1"/>
    <property type="molecule type" value="Genomic_DNA"/>
</dbReference>
<proteinExistence type="predicted"/>
<evidence type="ECO:0000256" key="1">
    <source>
        <dbReference type="SAM" id="MobiDB-lite"/>
    </source>
</evidence>
<name>A0A1Y5HZ36_OSTTA</name>
<organism evidence="2">
    <name type="scientific">Ostreococcus tauri</name>
    <name type="common">Marine green alga</name>
    <dbReference type="NCBI Taxonomy" id="70448"/>
    <lineage>
        <taxon>Eukaryota</taxon>
        <taxon>Viridiplantae</taxon>
        <taxon>Chlorophyta</taxon>
        <taxon>Mamiellophyceae</taxon>
        <taxon>Mamiellales</taxon>
        <taxon>Bathycoccaceae</taxon>
        <taxon>Ostreococcus</taxon>
    </lineage>
</organism>